<organism evidence="3 4">
    <name type="scientific">Aquimarina mytili</name>
    <dbReference type="NCBI Taxonomy" id="874423"/>
    <lineage>
        <taxon>Bacteria</taxon>
        <taxon>Pseudomonadati</taxon>
        <taxon>Bacteroidota</taxon>
        <taxon>Flavobacteriia</taxon>
        <taxon>Flavobacteriales</taxon>
        <taxon>Flavobacteriaceae</taxon>
        <taxon>Aquimarina</taxon>
    </lineage>
</organism>
<evidence type="ECO:0000313" key="4">
    <source>
        <dbReference type="Proteomes" id="UP000651057"/>
    </source>
</evidence>
<feature type="compositionally biased region" description="Low complexity" evidence="1">
    <location>
        <begin position="203"/>
        <end position="215"/>
    </location>
</feature>
<feature type="region of interest" description="Disordered" evidence="1">
    <location>
        <begin position="172"/>
        <end position="270"/>
    </location>
</feature>
<keyword evidence="2" id="KW-1133">Transmembrane helix</keyword>
<evidence type="ECO:0000256" key="2">
    <source>
        <dbReference type="SAM" id="Phobius"/>
    </source>
</evidence>
<keyword evidence="4" id="KW-1185">Reference proteome</keyword>
<name>A0A936ZUH9_9FLAO</name>
<protein>
    <submittedName>
        <fullName evidence="3">Outer membrane beta-barrel protein</fullName>
    </submittedName>
</protein>
<evidence type="ECO:0000313" key="3">
    <source>
        <dbReference type="EMBL" id="MBL0684562.1"/>
    </source>
</evidence>
<sequence>MNDKKNIDRLFQEKFKNFEVAPDEAVWEKIKARQDNGRKRAVLLPLWYKVAGVAVSIALILAIGYVSFNTGSSPEETLVINSNNTEENQVDSKKFLDKTPEVTDPSKEIRVATKEEKENTTNTVVEKAKMDTQFGQGNYTPSEKEDNTIVTSEKKRISTSDIPVKKQYITPVKNSSGQGFASQNTLKDDTVDNTPMDYKEENTSSNTIANNASSNDPTIDNSSKIQKENTVFEAPQQEPTKDSTSGLAAHTLSEKTEKTPTEEKTEPVDENDKKSIFEAIDEKEEAIAEEAKSSKKWNIAPNVAPVYYNVIGSGSSIDPQFADNAKDGEVNLSYGVHISYTINERLSVRSGVSKVDLSYGTQDVGFTASTNGQNLQSIDYDSNAEAILVSDVGTQNNNVASDFTRAPVSQTQNVGLLNQRIGYIEVPMEMKYALVNKKIGVNMIGGVSTLFLQNNEISIEAGDFESSVGEANNLNDVSFSGNIGLGLDYKFTDQLQLNLEPIFKYQFNAFNGNAENFRPYYFGIYTGISIKF</sequence>
<gene>
    <name evidence="3" type="ORF">JJQ60_13615</name>
</gene>
<evidence type="ECO:0000256" key="1">
    <source>
        <dbReference type="SAM" id="MobiDB-lite"/>
    </source>
</evidence>
<dbReference type="RefSeq" id="WP_201921028.1">
    <property type="nucleotide sequence ID" value="NZ_BAABAX010000031.1"/>
</dbReference>
<feature type="compositionally biased region" description="Polar residues" evidence="1">
    <location>
        <begin position="172"/>
        <end position="185"/>
    </location>
</feature>
<feature type="compositionally biased region" description="Basic and acidic residues" evidence="1">
    <location>
        <begin position="252"/>
        <end position="270"/>
    </location>
</feature>
<comment type="caution">
    <text evidence="3">The sequence shown here is derived from an EMBL/GenBank/DDBJ whole genome shotgun (WGS) entry which is preliminary data.</text>
</comment>
<keyword evidence="2" id="KW-0812">Transmembrane</keyword>
<dbReference type="Proteomes" id="UP000651057">
    <property type="component" value="Unassembled WGS sequence"/>
</dbReference>
<feature type="transmembrane region" description="Helical" evidence="2">
    <location>
        <begin position="46"/>
        <end position="68"/>
    </location>
</feature>
<reference evidence="3" key="1">
    <citation type="submission" date="2021-01" db="EMBL/GenBank/DDBJ databases">
        <authorList>
            <person name="Zhong Y.L."/>
        </authorList>
    </citation>
    <scope>NUCLEOTIDE SEQUENCE</scope>
    <source>
        <strain evidence="3">KCTC 23302</strain>
    </source>
</reference>
<dbReference type="AlphaFoldDB" id="A0A936ZUH9"/>
<accession>A0A936ZUH9</accession>
<proteinExistence type="predicted"/>
<dbReference type="EMBL" id="JAERQJ010000005">
    <property type="protein sequence ID" value="MBL0684562.1"/>
    <property type="molecule type" value="Genomic_DNA"/>
</dbReference>
<keyword evidence="2" id="KW-0472">Membrane</keyword>